<organism evidence="3 4">
    <name type="scientific">Hanseniaspora osmophila</name>
    <dbReference type="NCBI Taxonomy" id="56408"/>
    <lineage>
        <taxon>Eukaryota</taxon>
        <taxon>Fungi</taxon>
        <taxon>Dikarya</taxon>
        <taxon>Ascomycota</taxon>
        <taxon>Saccharomycotina</taxon>
        <taxon>Saccharomycetes</taxon>
        <taxon>Saccharomycodales</taxon>
        <taxon>Saccharomycodaceae</taxon>
        <taxon>Hanseniaspora</taxon>
    </lineage>
</organism>
<dbReference type="Pfam" id="PF00106">
    <property type="entry name" value="adh_short"/>
    <property type="match status" value="1"/>
</dbReference>
<dbReference type="InterPro" id="IPR002347">
    <property type="entry name" value="SDR_fam"/>
</dbReference>
<dbReference type="Gene3D" id="3.40.50.720">
    <property type="entry name" value="NAD(P)-binding Rossmann-like Domain"/>
    <property type="match status" value="1"/>
</dbReference>
<dbReference type="AlphaFoldDB" id="A0A1E5RI73"/>
<name>A0A1E5RI73_9ASCO</name>
<accession>A0A1E5RI73</accession>
<dbReference type="InParanoid" id="A0A1E5RI73"/>
<comment type="similarity">
    <text evidence="1">Belongs to the short-chain dehydrogenases/reductases (SDR) family.</text>
</comment>
<reference evidence="4" key="1">
    <citation type="journal article" date="2016" name="Genome Announc.">
        <title>Genome sequences of three species of Hanseniaspora isolated from spontaneous wine fermentations.</title>
        <authorList>
            <person name="Sternes P.R."/>
            <person name="Lee D."/>
            <person name="Kutyna D.R."/>
            <person name="Borneman A.R."/>
        </authorList>
    </citation>
    <scope>NUCLEOTIDE SEQUENCE [LARGE SCALE GENOMIC DNA]</scope>
    <source>
        <strain evidence="4">AWRI3579</strain>
    </source>
</reference>
<comment type="caution">
    <text evidence="3">The sequence shown here is derived from an EMBL/GenBank/DDBJ whole genome shotgun (WGS) entry which is preliminary data.</text>
</comment>
<dbReference type="SUPFAM" id="SSF51735">
    <property type="entry name" value="NAD(P)-binding Rossmann-fold domains"/>
    <property type="match status" value="1"/>
</dbReference>
<dbReference type="InterPro" id="IPR036291">
    <property type="entry name" value="NAD(P)-bd_dom_sf"/>
</dbReference>
<dbReference type="GO" id="GO:0006633">
    <property type="term" value="P:fatty acid biosynthetic process"/>
    <property type="evidence" value="ECO:0007669"/>
    <property type="project" value="TreeGrafter"/>
</dbReference>
<evidence type="ECO:0000256" key="1">
    <source>
        <dbReference type="ARBA" id="ARBA00006484"/>
    </source>
</evidence>
<dbReference type="PANTHER" id="PTHR42760">
    <property type="entry name" value="SHORT-CHAIN DEHYDROGENASES/REDUCTASES FAMILY MEMBER"/>
    <property type="match status" value="1"/>
</dbReference>
<keyword evidence="4" id="KW-1185">Reference proteome</keyword>
<sequence length="350" mass="38443">MSCALVTGGSRGIGNKVVRELIKSNAWILSTSASPTTIIFLSKNESSVTRAMVDLIAFQAKLTNGVNARYSGSKTLRLIGVTMDMSEFSTKKTPTTVLEWSTGLSDAKKVTYPSWKELFTKANHQSHAPVPFPSVVVQSHGITQEKLTLGYKSPLEILNIVNTNFTSTVMMNNFLVKKWVSQNIKNRRHSDSVPATAIADKKIIINISSILGTQPDLNLPGTAIYSATKSALWKYSEVFKKELQKYQDWLTIACYSPCLVTDTDMVKNLSKNNTQAADVSPKDYMKNLLISKSDGAGAGAGIGGDSFQSKKDITDSPKYNEHFAHSKLETKTSDQVAKEIMDLIESAYKH</sequence>
<dbReference type="GO" id="GO:0016616">
    <property type="term" value="F:oxidoreductase activity, acting on the CH-OH group of donors, NAD or NADP as acceptor"/>
    <property type="evidence" value="ECO:0007669"/>
    <property type="project" value="TreeGrafter"/>
</dbReference>
<dbReference type="EMBL" id="LPNM01000006">
    <property type="protein sequence ID" value="OEJ86619.1"/>
    <property type="molecule type" value="Genomic_DNA"/>
</dbReference>
<dbReference type="Proteomes" id="UP000095728">
    <property type="component" value="Unassembled WGS sequence"/>
</dbReference>
<evidence type="ECO:0000313" key="3">
    <source>
        <dbReference type="EMBL" id="OEJ86619.1"/>
    </source>
</evidence>
<gene>
    <name evidence="3" type="ORF">AWRI3579_g1341</name>
</gene>
<protein>
    <submittedName>
        <fullName evidence="3">3-oxoacyl-[acyl-carrier-protein] reductase</fullName>
    </submittedName>
</protein>
<dbReference type="PRINTS" id="PR00081">
    <property type="entry name" value="GDHRDH"/>
</dbReference>
<proteinExistence type="inferred from homology"/>
<keyword evidence="2" id="KW-0560">Oxidoreductase</keyword>
<dbReference type="OrthoDB" id="417891at2759"/>
<dbReference type="FunCoup" id="A0A1E5RI73">
    <property type="interactions" value="135"/>
</dbReference>
<dbReference type="STRING" id="56408.A0A1E5RI73"/>
<evidence type="ECO:0000313" key="4">
    <source>
        <dbReference type="Proteomes" id="UP000095728"/>
    </source>
</evidence>
<evidence type="ECO:0000256" key="2">
    <source>
        <dbReference type="ARBA" id="ARBA00023002"/>
    </source>
</evidence>
<dbReference type="PANTHER" id="PTHR42760:SF133">
    <property type="entry name" value="3-OXOACYL-[ACYL-CARRIER-PROTEIN] REDUCTASE"/>
    <property type="match status" value="1"/>
</dbReference>
<dbReference type="GO" id="GO:0048038">
    <property type="term" value="F:quinone binding"/>
    <property type="evidence" value="ECO:0007669"/>
    <property type="project" value="TreeGrafter"/>
</dbReference>